<dbReference type="InterPro" id="IPR032675">
    <property type="entry name" value="LRR_dom_sf"/>
</dbReference>
<dbReference type="EMBL" id="OZ075134">
    <property type="protein sequence ID" value="CAL4994788.1"/>
    <property type="molecule type" value="Genomic_DNA"/>
</dbReference>
<dbReference type="InterPro" id="IPR058922">
    <property type="entry name" value="WHD_DRP"/>
</dbReference>
<feature type="domain" description="Disease resistance R13L4/SHOC-2-like LRR" evidence="5">
    <location>
        <begin position="329"/>
        <end position="697"/>
    </location>
</feature>
<dbReference type="PANTHER" id="PTHR23155:SF906">
    <property type="entry name" value="OS08G0205100 PROTEIN"/>
    <property type="match status" value="1"/>
</dbReference>
<evidence type="ECO:0008006" key="8">
    <source>
        <dbReference type="Google" id="ProtNLM"/>
    </source>
</evidence>
<sequence>MFVSVSQKPNLLKILNRIIHKLGMTQLNHITQEEDLIENIRGYLKDKRYFFVIDDIWDASVWEILRCAFPANHKGSKVITTTRIETVAKACCTYQSEFIYKMKPLDNQNSVKLFFSRVGYVCDEPLKQISDQILQKCGGLPLAIISIASLLASQPARSREQWKFVCSSLCSNLRTNPTLEGMRQVLKLGYNNLPLHLKTCLLYIGMYPEDHTIEKVDLLRLWVAEGFVINLYDEDREQIAGSYFNELVNRSMIQPTYTDHNGEVWRCKVHDMILDLIRLKSEEENFLRVTDNARYMAQSLQSRVRRLSLHLSFGENEHQLDDTSLNMSHIRSFALFGSTCFIPPISKFKYIRVLNLKDWHTDGHGSIDLTPICKLFQLRYLNVGREARLPAQIRNLQCLETLDLKKLDGDVPSDIIHLPDLLHLVVPAGRRLPDGICAMKSLRTLRDFDVGLNSVDNVNGLSELTNVRDLCITCSGTTPQQGTMDALWNSVAKLITCKLRAINFPSFGPITLPPPVAELDCLAISPTERHLEVLEVSSTTFPRIPNWVGQYHKLTILSLTVNMLRQDDINLLFQLSNLYDLKLNIRKTPKERILIHSSAVAFPVLKFFTFSCFTPCLFFGAGALPNLHTLQLNHHGRGLERYAESILLEGIQHLLNLREVHVVFTNGYFEGRPRPGITVDDAEAAYRKAINVHPGQSSLKIEVNLFCFVLAPSAFFYDSDDGEVVGESQ</sequence>
<dbReference type="InterPro" id="IPR044974">
    <property type="entry name" value="Disease_R_plants"/>
</dbReference>
<name>A0ABC9B787_9POAL</name>
<gene>
    <name evidence="6" type="ORF">URODEC1_LOCUS62062</name>
</gene>
<dbReference type="Proteomes" id="UP001497457">
    <property type="component" value="Chromosome 24b"/>
</dbReference>
<dbReference type="Pfam" id="PF23598">
    <property type="entry name" value="LRR_14"/>
    <property type="match status" value="1"/>
</dbReference>
<evidence type="ECO:0000259" key="5">
    <source>
        <dbReference type="Pfam" id="PF23598"/>
    </source>
</evidence>
<evidence type="ECO:0000313" key="7">
    <source>
        <dbReference type="Proteomes" id="UP001497457"/>
    </source>
</evidence>
<evidence type="ECO:0000259" key="4">
    <source>
        <dbReference type="Pfam" id="PF23559"/>
    </source>
</evidence>
<reference evidence="7" key="1">
    <citation type="submission" date="2024-06" db="EMBL/GenBank/DDBJ databases">
        <authorList>
            <person name="Ryan C."/>
        </authorList>
    </citation>
    <scope>NUCLEOTIDE SEQUENCE [LARGE SCALE GENOMIC DNA]</scope>
</reference>
<evidence type="ECO:0000313" key="6">
    <source>
        <dbReference type="EMBL" id="CAL4994788.1"/>
    </source>
</evidence>
<dbReference type="GO" id="GO:0009626">
    <property type="term" value="P:plant-type hypersensitive response"/>
    <property type="evidence" value="ECO:0007669"/>
    <property type="project" value="UniProtKB-ARBA"/>
</dbReference>
<dbReference type="GO" id="GO:0002758">
    <property type="term" value="P:innate immune response-activating signaling pathway"/>
    <property type="evidence" value="ECO:0007669"/>
    <property type="project" value="UniProtKB-ARBA"/>
</dbReference>
<dbReference type="Pfam" id="PF00931">
    <property type="entry name" value="NB-ARC"/>
    <property type="match status" value="1"/>
</dbReference>
<dbReference type="Gene3D" id="1.10.10.10">
    <property type="entry name" value="Winged helix-like DNA-binding domain superfamily/Winged helix DNA-binding domain"/>
    <property type="match status" value="1"/>
</dbReference>
<keyword evidence="7" id="KW-1185">Reference proteome</keyword>
<dbReference type="InterPro" id="IPR036388">
    <property type="entry name" value="WH-like_DNA-bd_sf"/>
</dbReference>
<keyword evidence="2" id="KW-0611">Plant defense</keyword>
<evidence type="ECO:0000259" key="3">
    <source>
        <dbReference type="Pfam" id="PF00931"/>
    </source>
</evidence>
<keyword evidence="1" id="KW-0677">Repeat</keyword>
<reference evidence="6 7" key="2">
    <citation type="submission" date="2024-10" db="EMBL/GenBank/DDBJ databases">
        <authorList>
            <person name="Ryan C."/>
        </authorList>
    </citation>
    <scope>NUCLEOTIDE SEQUENCE [LARGE SCALE GENOMIC DNA]</scope>
</reference>
<dbReference type="AlphaFoldDB" id="A0ABC9B787"/>
<feature type="domain" description="Disease resistance protein winged helix" evidence="4">
    <location>
        <begin position="206"/>
        <end position="277"/>
    </location>
</feature>
<dbReference type="GO" id="GO:0042742">
    <property type="term" value="P:defense response to bacterium"/>
    <property type="evidence" value="ECO:0007669"/>
    <property type="project" value="UniProtKB-ARBA"/>
</dbReference>
<dbReference type="SUPFAM" id="SSF52540">
    <property type="entry name" value="P-loop containing nucleoside triphosphate hydrolases"/>
    <property type="match status" value="1"/>
</dbReference>
<dbReference type="PANTHER" id="PTHR23155">
    <property type="entry name" value="DISEASE RESISTANCE PROTEIN RP"/>
    <property type="match status" value="1"/>
</dbReference>
<protein>
    <recommendedName>
        <fullName evidence="8">NB-ARC domain-containing protein</fullName>
    </recommendedName>
</protein>
<accession>A0ABC9B787</accession>
<dbReference type="SUPFAM" id="SSF52058">
    <property type="entry name" value="L domain-like"/>
    <property type="match status" value="1"/>
</dbReference>
<dbReference type="FunFam" id="1.10.10.10:FF:000322">
    <property type="entry name" value="Probable disease resistance protein At1g63360"/>
    <property type="match status" value="1"/>
</dbReference>
<dbReference type="Gene3D" id="3.40.50.300">
    <property type="entry name" value="P-loop containing nucleotide triphosphate hydrolases"/>
    <property type="match status" value="1"/>
</dbReference>
<dbReference type="InterPro" id="IPR055414">
    <property type="entry name" value="LRR_R13L4/SHOC2-like"/>
</dbReference>
<evidence type="ECO:0000256" key="2">
    <source>
        <dbReference type="ARBA" id="ARBA00022821"/>
    </source>
</evidence>
<dbReference type="Gene3D" id="3.80.10.10">
    <property type="entry name" value="Ribonuclease Inhibitor"/>
    <property type="match status" value="1"/>
</dbReference>
<proteinExistence type="predicted"/>
<feature type="domain" description="NB-ARC" evidence="3">
    <location>
        <begin position="1"/>
        <end position="118"/>
    </location>
</feature>
<dbReference type="Pfam" id="PF23559">
    <property type="entry name" value="WHD_DRP"/>
    <property type="match status" value="1"/>
</dbReference>
<dbReference type="InterPro" id="IPR002182">
    <property type="entry name" value="NB-ARC"/>
</dbReference>
<organism evidence="6 7">
    <name type="scientific">Urochloa decumbens</name>
    <dbReference type="NCBI Taxonomy" id="240449"/>
    <lineage>
        <taxon>Eukaryota</taxon>
        <taxon>Viridiplantae</taxon>
        <taxon>Streptophyta</taxon>
        <taxon>Embryophyta</taxon>
        <taxon>Tracheophyta</taxon>
        <taxon>Spermatophyta</taxon>
        <taxon>Magnoliopsida</taxon>
        <taxon>Liliopsida</taxon>
        <taxon>Poales</taxon>
        <taxon>Poaceae</taxon>
        <taxon>PACMAD clade</taxon>
        <taxon>Panicoideae</taxon>
        <taxon>Panicodae</taxon>
        <taxon>Paniceae</taxon>
        <taxon>Melinidinae</taxon>
        <taxon>Urochloa</taxon>
    </lineage>
</organism>
<dbReference type="InterPro" id="IPR027417">
    <property type="entry name" value="P-loop_NTPase"/>
</dbReference>
<evidence type="ECO:0000256" key="1">
    <source>
        <dbReference type="ARBA" id="ARBA00022737"/>
    </source>
</evidence>
<dbReference type="PRINTS" id="PR00364">
    <property type="entry name" value="DISEASERSIST"/>
</dbReference>